<evidence type="ECO:0000259" key="3">
    <source>
        <dbReference type="Pfam" id="PF13556"/>
    </source>
</evidence>
<dbReference type="Proteomes" id="UP000320776">
    <property type="component" value="Chromosome"/>
</dbReference>
<dbReference type="RefSeq" id="WP_144352039.1">
    <property type="nucleotide sequence ID" value="NZ_CP036259.1"/>
</dbReference>
<accession>A0A517DZ70</accession>
<organism evidence="5 6">
    <name type="scientific">Sporomusa termitida</name>
    <dbReference type="NCBI Taxonomy" id="2377"/>
    <lineage>
        <taxon>Bacteria</taxon>
        <taxon>Bacillati</taxon>
        <taxon>Bacillota</taxon>
        <taxon>Negativicutes</taxon>
        <taxon>Selenomonadales</taxon>
        <taxon>Sporomusaceae</taxon>
        <taxon>Sporomusa</taxon>
    </lineage>
</organism>
<protein>
    <submittedName>
        <fullName evidence="5">Purine catabolism regulatory protein</fullName>
    </submittedName>
</protein>
<name>A0A517DZ70_9FIRM</name>
<dbReference type="Pfam" id="PF17853">
    <property type="entry name" value="GGDEF_2"/>
    <property type="match status" value="1"/>
</dbReference>
<proteinExistence type="inferred from homology"/>
<evidence type="ECO:0000313" key="5">
    <source>
        <dbReference type="EMBL" id="QDR82670.1"/>
    </source>
</evidence>
<comment type="similarity">
    <text evidence="1">Belongs to the CdaR family.</text>
</comment>
<dbReference type="KEGG" id="sted:SPTER_40990"/>
<dbReference type="PANTHER" id="PTHR33744">
    <property type="entry name" value="CARBOHYDRATE DIACID REGULATOR"/>
    <property type="match status" value="1"/>
</dbReference>
<dbReference type="InterPro" id="IPR012914">
    <property type="entry name" value="PucR_dom"/>
</dbReference>
<evidence type="ECO:0000256" key="1">
    <source>
        <dbReference type="ARBA" id="ARBA00006754"/>
    </source>
</evidence>
<evidence type="ECO:0000259" key="4">
    <source>
        <dbReference type="Pfam" id="PF17853"/>
    </source>
</evidence>
<evidence type="ECO:0000259" key="2">
    <source>
        <dbReference type="Pfam" id="PF07905"/>
    </source>
</evidence>
<dbReference type="Pfam" id="PF07905">
    <property type="entry name" value="PucR"/>
    <property type="match status" value="1"/>
</dbReference>
<dbReference type="Gene3D" id="1.10.10.2840">
    <property type="entry name" value="PucR C-terminal helix-turn-helix domain"/>
    <property type="match status" value="1"/>
</dbReference>
<dbReference type="InterPro" id="IPR041522">
    <property type="entry name" value="CdaR_GGDEF"/>
</dbReference>
<keyword evidence="6" id="KW-1185">Reference proteome</keyword>
<feature type="domain" description="Purine catabolism PurC-like" evidence="2">
    <location>
        <begin position="8"/>
        <end position="126"/>
    </location>
</feature>
<feature type="domain" description="PucR C-terminal helix-turn-helix" evidence="3">
    <location>
        <begin position="471"/>
        <end position="527"/>
    </location>
</feature>
<dbReference type="OrthoDB" id="9792148at2"/>
<gene>
    <name evidence="5" type="primary">pucR_3</name>
    <name evidence="5" type="ORF">SPTER_40990</name>
</gene>
<dbReference type="EMBL" id="CP036259">
    <property type="protein sequence ID" value="QDR82670.1"/>
    <property type="molecule type" value="Genomic_DNA"/>
</dbReference>
<reference evidence="5 6" key="1">
    <citation type="submission" date="2019-02" db="EMBL/GenBank/DDBJ databases">
        <title>Closed genome of Sporomusa termitida DSM 4440.</title>
        <authorList>
            <person name="Poehlein A."/>
            <person name="Daniel R."/>
        </authorList>
    </citation>
    <scope>NUCLEOTIDE SEQUENCE [LARGE SCALE GENOMIC DNA]</scope>
    <source>
        <strain evidence="5 6">DSM 4440</strain>
    </source>
</reference>
<dbReference type="InterPro" id="IPR042070">
    <property type="entry name" value="PucR_C-HTH_sf"/>
</dbReference>
<dbReference type="AlphaFoldDB" id="A0A517DZ70"/>
<dbReference type="PANTHER" id="PTHR33744:SF1">
    <property type="entry name" value="DNA-BINDING TRANSCRIPTIONAL ACTIVATOR ADER"/>
    <property type="match status" value="1"/>
</dbReference>
<feature type="domain" description="CdaR GGDEF-like" evidence="4">
    <location>
        <begin position="278"/>
        <end position="417"/>
    </location>
</feature>
<dbReference type="InterPro" id="IPR025736">
    <property type="entry name" value="PucR_C-HTH_dom"/>
</dbReference>
<sequence length="534" mass="61000">MAITVKALLSTPAFANFEVLAGKSGLDRMVTSVSVMDAPDIHNWIRGGEILMTTGYIMKDDTLKFLDLIKNINQARAAALFVKITRFIDTLPAEVLALAEELAFPIVYMPVNLAFIDVIHPVLSQIVNDQARRLQLSENIHRSFTNLVLSGGETEQIINTLGTIIDRDVAYFDLYFKKNYIAAKTPQFRDSILNTALEDLLLQYMSYPIRIDNRVFGYLLYCRREQGSNTDDCDDIAVEHASTVLKLNVQKKISNLEIEYRYKNEFIQDLIMNKIKYRDEVTNRAGLYGWDFAQGLTAVLVEIHGFKASYLEAGHCQAIESLEMTREQIFATCKLLIKQNFAPLIFASLSDSIVFLIETPALPMSAFHSQLAAVCREIETNVEKNHHFFVMIGIGNHKKSVMDVHLSYQEAKTAVQIGRLLYKQNKTVFYKNIGVYKLLASLYNTDEAREFCDLSIGKLKQYDKKYGTQFLPTLVCINDCGWNLRKTAEKLYIHYNTIKYRYKKIADILNSNLDDSEERFAMSLAIKLFRMSDE</sequence>
<dbReference type="Pfam" id="PF13556">
    <property type="entry name" value="HTH_30"/>
    <property type="match status" value="1"/>
</dbReference>
<dbReference type="InterPro" id="IPR051448">
    <property type="entry name" value="CdaR-like_regulators"/>
</dbReference>
<evidence type="ECO:0000313" key="6">
    <source>
        <dbReference type="Proteomes" id="UP000320776"/>
    </source>
</evidence>